<dbReference type="CDD" id="cd21807">
    <property type="entry name" value="ABC-2_lan_permease_MutE_EpiE-like"/>
    <property type="match status" value="1"/>
</dbReference>
<evidence type="ECO:0000313" key="2">
    <source>
        <dbReference type="EMBL" id="NFA60169.1"/>
    </source>
</evidence>
<name>A0A6M0SXD6_CLOBO</name>
<accession>A0A6M0SXD6</accession>
<feature type="transmembrane region" description="Helical" evidence="1">
    <location>
        <begin position="21"/>
        <end position="39"/>
    </location>
</feature>
<gene>
    <name evidence="2" type="ORF">EXM42_07110</name>
</gene>
<feature type="transmembrane region" description="Helical" evidence="1">
    <location>
        <begin position="152"/>
        <end position="173"/>
    </location>
</feature>
<dbReference type="AlphaFoldDB" id="A0A6M0SXD6"/>
<dbReference type="EMBL" id="SGJP01000012">
    <property type="protein sequence ID" value="NFA60169.1"/>
    <property type="molecule type" value="Genomic_DNA"/>
</dbReference>
<proteinExistence type="predicted"/>
<evidence type="ECO:0000313" key="3">
    <source>
        <dbReference type="Proteomes" id="UP000473089"/>
    </source>
</evidence>
<dbReference type="InterPro" id="IPR021205">
    <property type="entry name" value="Lanti_perm_SpaE/MutE/EpiE-like"/>
</dbReference>
<reference evidence="2 3" key="1">
    <citation type="submission" date="2019-02" db="EMBL/GenBank/DDBJ databases">
        <title>Genome sequencing of Clostridium botulinum clinical isolates.</title>
        <authorList>
            <person name="Brunt J."/>
            <person name="Van Vliet A.H.M."/>
            <person name="Stringer S.C."/>
            <person name="Grant K.A."/>
            <person name="Carter A.C."/>
            <person name="Peck M.W."/>
        </authorList>
    </citation>
    <scope>NUCLEOTIDE SEQUENCE [LARGE SCALE GENOMIC DNA]</scope>
    <source>
        <strain evidence="2 3">R1125/03</strain>
    </source>
</reference>
<feature type="transmembrane region" description="Helical" evidence="1">
    <location>
        <begin position="94"/>
        <end position="116"/>
    </location>
</feature>
<feature type="transmembrane region" description="Helical" evidence="1">
    <location>
        <begin position="45"/>
        <end position="64"/>
    </location>
</feature>
<organism evidence="2 3">
    <name type="scientific">Clostridium botulinum</name>
    <dbReference type="NCBI Taxonomy" id="1491"/>
    <lineage>
        <taxon>Bacteria</taxon>
        <taxon>Bacillati</taxon>
        <taxon>Bacillota</taxon>
        <taxon>Clostridia</taxon>
        <taxon>Eubacteriales</taxon>
        <taxon>Clostridiaceae</taxon>
        <taxon>Clostridium</taxon>
    </lineage>
</organism>
<dbReference type="NCBIfam" id="TIGR03732">
    <property type="entry name" value="lanti_perm_MutE"/>
    <property type="match status" value="1"/>
</dbReference>
<protein>
    <submittedName>
        <fullName evidence="2">Lantibiotic immunity ABC transporter MutE/EpiE family permease subunit</fullName>
    </submittedName>
</protein>
<keyword evidence="1" id="KW-1133">Transmembrane helix</keyword>
<feature type="transmembrane region" description="Helical" evidence="1">
    <location>
        <begin position="122"/>
        <end position="140"/>
    </location>
</feature>
<evidence type="ECO:0000256" key="1">
    <source>
        <dbReference type="SAM" id="Phobius"/>
    </source>
</evidence>
<dbReference type="Proteomes" id="UP000473089">
    <property type="component" value="Unassembled WGS sequence"/>
</dbReference>
<keyword evidence="1" id="KW-0812">Transmembrane</keyword>
<comment type="caution">
    <text evidence="2">The sequence shown here is derived from an EMBL/GenBank/DDBJ whole genome shotgun (WGS) entry which is preliminary data.</text>
</comment>
<keyword evidence="1" id="KW-0472">Membrane</keyword>
<sequence>MLNYIKAEKFKCKRTFGKKNTYIAPITVLLLAFLSPLFYQACAFNWWYLLILPGFIALSCYFVHQKEEKKLNYRAVFSLPIDLKKVWIAKNLMISINLFISCMVLSIGIILVGIFITGTKNIPFIKAFVASFIIALTSLWQVPLCLFLSKKLGAFGVILVNVGAGLISSISMVSKSLWWLCPYTWTTRLMCPILGILPNGLFAKPGDPLLNPNVIPVGIVISILLFLLLMLITTNWFKHQEVV</sequence>
<feature type="transmembrane region" description="Helical" evidence="1">
    <location>
        <begin position="214"/>
        <end position="237"/>
    </location>
</feature>